<sequence length="69" mass="7974">MVSEDRVEQQLQEARRELESAEHGLKAGTEAARVRYARALHEADIAERRATRHAREQARHQRSWRLAAG</sequence>
<gene>
    <name evidence="2" type="ORF">JY651_12215</name>
</gene>
<feature type="region of interest" description="Disordered" evidence="1">
    <location>
        <begin position="1"/>
        <end position="29"/>
    </location>
</feature>
<feature type="region of interest" description="Disordered" evidence="1">
    <location>
        <begin position="47"/>
        <end position="69"/>
    </location>
</feature>
<protein>
    <submittedName>
        <fullName evidence="2">Uncharacterized protein</fullName>
    </submittedName>
</protein>
<evidence type="ECO:0000256" key="1">
    <source>
        <dbReference type="SAM" id="MobiDB-lite"/>
    </source>
</evidence>
<evidence type="ECO:0000313" key="2">
    <source>
        <dbReference type="EMBL" id="QSQ25640.1"/>
    </source>
</evidence>
<keyword evidence="3" id="KW-1185">Reference proteome</keyword>
<dbReference type="RefSeq" id="WP_206727194.1">
    <property type="nucleotide sequence ID" value="NZ_CP071090.1"/>
</dbReference>
<reference evidence="2 3" key="1">
    <citation type="submission" date="2021-02" db="EMBL/GenBank/DDBJ databases">
        <title>De Novo genome assembly of isolated myxobacteria.</title>
        <authorList>
            <person name="Stevens D.C."/>
        </authorList>
    </citation>
    <scope>NUCLEOTIDE SEQUENCE [LARGE SCALE GENOMIC DNA]</scope>
    <source>
        <strain evidence="3">SCPEA02</strain>
    </source>
</reference>
<organism evidence="2 3">
    <name type="scientific">Pyxidicoccus parkwayensis</name>
    <dbReference type="NCBI Taxonomy" id="2813578"/>
    <lineage>
        <taxon>Bacteria</taxon>
        <taxon>Pseudomonadati</taxon>
        <taxon>Myxococcota</taxon>
        <taxon>Myxococcia</taxon>
        <taxon>Myxococcales</taxon>
        <taxon>Cystobacterineae</taxon>
        <taxon>Myxococcaceae</taxon>
        <taxon>Pyxidicoccus</taxon>
    </lineage>
</organism>
<accession>A0ABX7P577</accession>
<feature type="compositionally biased region" description="Basic and acidic residues" evidence="1">
    <location>
        <begin position="1"/>
        <end position="25"/>
    </location>
</feature>
<feature type="compositionally biased region" description="Basic and acidic residues" evidence="1">
    <location>
        <begin position="47"/>
        <end position="59"/>
    </location>
</feature>
<name>A0ABX7P577_9BACT</name>
<proteinExistence type="predicted"/>
<dbReference type="EMBL" id="CP071090">
    <property type="protein sequence ID" value="QSQ25640.1"/>
    <property type="molecule type" value="Genomic_DNA"/>
</dbReference>
<dbReference type="Proteomes" id="UP000662747">
    <property type="component" value="Chromosome"/>
</dbReference>
<evidence type="ECO:0000313" key="3">
    <source>
        <dbReference type="Proteomes" id="UP000662747"/>
    </source>
</evidence>